<organism evidence="6 7">
    <name type="scientific">Sphingomonas natans</name>
    <dbReference type="NCBI Taxonomy" id="3063330"/>
    <lineage>
        <taxon>Bacteria</taxon>
        <taxon>Pseudomonadati</taxon>
        <taxon>Pseudomonadota</taxon>
        <taxon>Alphaproteobacteria</taxon>
        <taxon>Sphingomonadales</taxon>
        <taxon>Sphingomonadaceae</taxon>
        <taxon>Sphingomonas</taxon>
    </lineage>
</organism>
<dbReference type="PRINTS" id="PR00039">
    <property type="entry name" value="HTHLYSR"/>
</dbReference>
<dbReference type="Pfam" id="PF00126">
    <property type="entry name" value="HTH_1"/>
    <property type="match status" value="1"/>
</dbReference>
<dbReference type="Proteomes" id="UP001169764">
    <property type="component" value="Unassembled WGS sequence"/>
</dbReference>
<dbReference type="InterPro" id="IPR000847">
    <property type="entry name" value="LysR_HTH_N"/>
</dbReference>
<dbReference type="InterPro" id="IPR036390">
    <property type="entry name" value="WH_DNA-bd_sf"/>
</dbReference>
<dbReference type="PANTHER" id="PTHR30537">
    <property type="entry name" value="HTH-TYPE TRANSCRIPTIONAL REGULATOR"/>
    <property type="match status" value="1"/>
</dbReference>
<dbReference type="PANTHER" id="PTHR30537:SF72">
    <property type="entry name" value="LYSR FAMILY TRANSCRIPTIONAL REGULATOR"/>
    <property type="match status" value="1"/>
</dbReference>
<evidence type="ECO:0000256" key="2">
    <source>
        <dbReference type="ARBA" id="ARBA00023015"/>
    </source>
</evidence>
<dbReference type="EMBL" id="JAUOTP010000010">
    <property type="protein sequence ID" value="MDO6416312.1"/>
    <property type="molecule type" value="Genomic_DNA"/>
</dbReference>
<dbReference type="SUPFAM" id="SSF53850">
    <property type="entry name" value="Periplasmic binding protein-like II"/>
    <property type="match status" value="1"/>
</dbReference>
<keyword evidence="4" id="KW-0804">Transcription</keyword>
<keyword evidence="3" id="KW-0238">DNA-binding</keyword>
<dbReference type="InterPro" id="IPR005119">
    <property type="entry name" value="LysR_subst-bd"/>
</dbReference>
<comment type="caution">
    <text evidence="6">The sequence shown here is derived from an EMBL/GenBank/DDBJ whole genome shotgun (WGS) entry which is preliminary data.</text>
</comment>
<proteinExistence type="inferred from homology"/>
<dbReference type="PROSITE" id="PS50931">
    <property type="entry name" value="HTH_LYSR"/>
    <property type="match status" value="1"/>
</dbReference>
<keyword evidence="7" id="KW-1185">Reference proteome</keyword>
<keyword evidence="2" id="KW-0805">Transcription regulation</keyword>
<dbReference type="InterPro" id="IPR058163">
    <property type="entry name" value="LysR-type_TF_proteobact-type"/>
</dbReference>
<dbReference type="SUPFAM" id="SSF46785">
    <property type="entry name" value="Winged helix' DNA-binding domain"/>
    <property type="match status" value="1"/>
</dbReference>
<reference evidence="6" key="1">
    <citation type="submission" date="2023-07" db="EMBL/GenBank/DDBJ databases">
        <authorList>
            <person name="Kim M."/>
        </authorList>
    </citation>
    <scope>NUCLEOTIDE SEQUENCE</scope>
    <source>
        <strain evidence="6">BIUV-7</strain>
    </source>
</reference>
<evidence type="ECO:0000256" key="4">
    <source>
        <dbReference type="ARBA" id="ARBA00023163"/>
    </source>
</evidence>
<protein>
    <submittedName>
        <fullName evidence="6">LysR family transcriptional regulator</fullName>
    </submittedName>
</protein>
<evidence type="ECO:0000313" key="7">
    <source>
        <dbReference type="Proteomes" id="UP001169764"/>
    </source>
</evidence>
<evidence type="ECO:0000259" key="5">
    <source>
        <dbReference type="PROSITE" id="PS50931"/>
    </source>
</evidence>
<comment type="similarity">
    <text evidence="1">Belongs to the LysR transcriptional regulatory family.</text>
</comment>
<name>A0ABT8YD92_9SPHN</name>
<evidence type="ECO:0000256" key="1">
    <source>
        <dbReference type="ARBA" id="ARBA00009437"/>
    </source>
</evidence>
<dbReference type="RefSeq" id="WP_303545687.1">
    <property type="nucleotide sequence ID" value="NZ_JAUOTP010000010.1"/>
</dbReference>
<dbReference type="Gene3D" id="3.40.190.290">
    <property type="match status" value="1"/>
</dbReference>
<gene>
    <name evidence="6" type="ORF">Q4F19_18140</name>
</gene>
<dbReference type="Gene3D" id="1.10.10.10">
    <property type="entry name" value="Winged helix-like DNA-binding domain superfamily/Winged helix DNA-binding domain"/>
    <property type="match status" value="1"/>
</dbReference>
<accession>A0ABT8YD92</accession>
<feature type="domain" description="HTH lysR-type" evidence="5">
    <location>
        <begin position="1"/>
        <end position="59"/>
    </location>
</feature>
<evidence type="ECO:0000313" key="6">
    <source>
        <dbReference type="EMBL" id="MDO6416312.1"/>
    </source>
</evidence>
<dbReference type="CDD" id="cd08472">
    <property type="entry name" value="PBP2_CrgA_like_3"/>
    <property type="match status" value="1"/>
</dbReference>
<evidence type="ECO:0000256" key="3">
    <source>
        <dbReference type="ARBA" id="ARBA00023125"/>
    </source>
</evidence>
<sequence>MDLLQRLRIFVAVAERAGFARAAETLSLARPRVTNAVAALELEMGVRLFHRTTRRTTLTGEGEALYDQALQLLSEADRTVNLFGGSATSPRGRLRVDVPVALARSVIVPKLAAFRSAYPDIEIVLGVSDQPTDLIADGIDCVIRIGDLPMGSMVSRLIGRIDLVVCGSPDYLAARETARTIADIADHEAVVYFSGRGRRPVEWQFIEDGIDRSLRVRAVLLVNDSEAFVACAIAGLGLIQVPRITVADHLASGALVELLGDLPTISRPVSVLYPSRQHLTPQVRAFIEWSASLLV</sequence>
<dbReference type="InterPro" id="IPR036388">
    <property type="entry name" value="WH-like_DNA-bd_sf"/>
</dbReference>
<dbReference type="Pfam" id="PF03466">
    <property type="entry name" value="LysR_substrate"/>
    <property type="match status" value="1"/>
</dbReference>